<comment type="caution">
    <text evidence="1">The sequence shown here is derived from an EMBL/GenBank/DDBJ whole genome shotgun (WGS) entry which is preliminary data.</text>
</comment>
<dbReference type="Gene3D" id="3.90.1200.10">
    <property type="match status" value="1"/>
</dbReference>
<protein>
    <submittedName>
        <fullName evidence="1">Streptomycin 6-kinase</fullName>
    </submittedName>
</protein>
<proteinExistence type="predicted"/>
<gene>
    <name evidence="1" type="ORF">HEB94_009421</name>
</gene>
<evidence type="ECO:0000313" key="2">
    <source>
        <dbReference type="Proteomes" id="UP000638648"/>
    </source>
</evidence>
<name>A0A927RQS7_9ACTN</name>
<keyword evidence="2" id="KW-1185">Reference proteome</keyword>
<dbReference type="Proteomes" id="UP000638648">
    <property type="component" value="Unassembled WGS sequence"/>
</dbReference>
<evidence type="ECO:0000313" key="1">
    <source>
        <dbReference type="EMBL" id="MBE1612573.1"/>
    </source>
</evidence>
<dbReference type="InterPro" id="IPR006748">
    <property type="entry name" value="NH2Glyco/OHUrea_AB-resist_kin"/>
</dbReference>
<reference evidence="1" key="1">
    <citation type="submission" date="2020-10" db="EMBL/GenBank/DDBJ databases">
        <title>Sequencing the genomes of 1000 actinobacteria strains.</title>
        <authorList>
            <person name="Klenk H.-P."/>
        </authorList>
    </citation>
    <scope>NUCLEOTIDE SEQUENCE</scope>
    <source>
        <strain evidence="1">DSM 45354</strain>
    </source>
</reference>
<dbReference type="AlphaFoldDB" id="A0A927RQS7"/>
<dbReference type="GO" id="GO:0016773">
    <property type="term" value="F:phosphotransferase activity, alcohol group as acceptor"/>
    <property type="evidence" value="ECO:0007669"/>
    <property type="project" value="InterPro"/>
</dbReference>
<dbReference type="InterPro" id="IPR011009">
    <property type="entry name" value="Kinase-like_dom_sf"/>
</dbReference>
<dbReference type="Pfam" id="PF04655">
    <property type="entry name" value="APH_6_hur"/>
    <property type="match status" value="1"/>
</dbReference>
<accession>A0A927RQS7</accession>
<dbReference type="EMBL" id="JADBEM010000001">
    <property type="protein sequence ID" value="MBE1612573.1"/>
    <property type="molecule type" value="Genomic_DNA"/>
</dbReference>
<organism evidence="1 2">
    <name type="scientific">Actinopolymorpha pittospori</name>
    <dbReference type="NCBI Taxonomy" id="648752"/>
    <lineage>
        <taxon>Bacteria</taxon>
        <taxon>Bacillati</taxon>
        <taxon>Actinomycetota</taxon>
        <taxon>Actinomycetes</taxon>
        <taxon>Propionibacteriales</taxon>
        <taxon>Actinopolymorphaceae</taxon>
        <taxon>Actinopolymorpha</taxon>
    </lineage>
</organism>
<dbReference type="RefSeq" id="WP_192755599.1">
    <property type="nucleotide sequence ID" value="NZ_BAABJL010000194.1"/>
</dbReference>
<dbReference type="GO" id="GO:0019748">
    <property type="term" value="P:secondary metabolic process"/>
    <property type="evidence" value="ECO:0007669"/>
    <property type="project" value="InterPro"/>
</dbReference>
<sequence>MIDVPEVFAREIVDREGVEGARWIASLAGLVEELLERWACAPTGPVMHGRVGVVVPARRRDGSSAVLKVSFPHPGNVHGPTAYATWSGRGVVLLFERDDARFAMLLEQVEPTTLVDLDDGDEAAAVCGRLTRRLAVPAPPDVPRLSERAEAQEHELRDASEQLSGHVPRRVVEVAIGTIRELGREQPDTLVHGDLHYKNVGRGTREPWLAIDPKGVAGDPANDAISVVIGGFQRQLPTDDLCAKLRRRLAIFAEAAELDRDRVVRWAQAHALLHACWDRRMPGPPRTAQVAEQVATVLM</sequence>
<dbReference type="SUPFAM" id="SSF56112">
    <property type="entry name" value="Protein kinase-like (PK-like)"/>
    <property type="match status" value="1"/>
</dbReference>